<gene>
    <name evidence="6" type="ORF">DL762_003399</name>
</gene>
<dbReference type="EMBL" id="QJNS01000077">
    <property type="protein sequence ID" value="RYO89119.1"/>
    <property type="molecule type" value="Genomic_DNA"/>
</dbReference>
<evidence type="ECO:0000256" key="1">
    <source>
        <dbReference type="ARBA" id="ARBA00022737"/>
    </source>
</evidence>
<dbReference type="PANTHER" id="PTHR10622">
    <property type="entry name" value="HET DOMAIN-CONTAINING PROTEIN"/>
    <property type="match status" value="1"/>
</dbReference>
<dbReference type="Pfam" id="PF22939">
    <property type="entry name" value="WHD_GPIID"/>
    <property type="match status" value="1"/>
</dbReference>
<evidence type="ECO:0000259" key="3">
    <source>
        <dbReference type="Pfam" id="PF06985"/>
    </source>
</evidence>
<dbReference type="InterPro" id="IPR056884">
    <property type="entry name" value="NPHP3-like_N"/>
</dbReference>
<evidence type="ECO:0000259" key="5">
    <source>
        <dbReference type="Pfam" id="PF24883"/>
    </source>
</evidence>
<comment type="caution">
    <text evidence="6">The sequence shown here is derived from an EMBL/GenBank/DDBJ whole genome shotgun (WGS) entry which is preliminary data.</text>
</comment>
<dbReference type="InterPro" id="IPR054471">
    <property type="entry name" value="GPIID_WHD"/>
</dbReference>
<keyword evidence="7" id="KW-1185">Reference proteome</keyword>
<evidence type="ECO:0000313" key="6">
    <source>
        <dbReference type="EMBL" id="RYO89119.1"/>
    </source>
</evidence>
<dbReference type="InterPro" id="IPR010730">
    <property type="entry name" value="HET"/>
</dbReference>
<feature type="domain" description="GPI inositol-deacylase winged helix" evidence="4">
    <location>
        <begin position="453"/>
        <end position="539"/>
    </location>
</feature>
<proteinExistence type="predicted"/>
<dbReference type="SMART" id="SM00248">
    <property type="entry name" value="ANK"/>
    <property type="match status" value="4"/>
</dbReference>
<dbReference type="Pfam" id="PF24883">
    <property type="entry name" value="NPHP3_N"/>
    <property type="match status" value="1"/>
</dbReference>
<feature type="repeat" description="ANK" evidence="2">
    <location>
        <begin position="732"/>
        <end position="764"/>
    </location>
</feature>
<organism evidence="6 7">
    <name type="scientific">Monosporascus cannonballus</name>
    <dbReference type="NCBI Taxonomy" id="155416"/>
    <lineage>
        <taxon>Eukaryota</taxon>
        <taxon>Fungi</taxon>
        <taxon>Dikarya</taxon>
        <taxon>Ascomycota</taxon>
        <taxon>Pezizomycotina</taxon>
        <taxon>Sordariomycetes</taxon>
        <taxon>Xylariomycetidae</taxon>
        <taxon>Xylariales</taxon>
        <taxon>Xylariales incertae sedis</taxon>
        <taxon>Monosporascus</taxon>
    </lineage>
</organism>
<keyword evidence="2" id="KW-0040">ANK repeat</keyword>
<evidence type="ECO:0008006" key="8">
    <source>
        <dbReference type="Google" id="ProtNLM"/>
    </source>
</evidence>
<dbReference type="InterPro" id="IPR036770">
    <property type="entry name" value="Ankyrin_rpt-contain_sf"/>
</dbReference>
<feature type="domain" description="Nephrocystin 3-like N-terminal" evidence="5">
    <location>
        <begin position="247"/>
        <end position="342"/>
    </location>
</feature>
<dbReference type="PRINTS" id="PR01415">
    <property type="entry name" value="ANKYRIN"/>
</dbReference>
<keyword evidence="1" id="KW-0677">Repeat</keyword>
<dbReference type="Pfam" id="PF00023">
    <property type="entry name" value="Ank"/>
    <property type="match status" value="1"/>
</dbReference>
<name>A0ABY0HB96_9PEZI</name>
<feature type="repeat" description="ANK" evidence="2">
    <location>
        <begin position="798"/>
        <end position="830"/>
    </location>
</feature>
<dbReference type="PROSITE" id="PS50297">
    <property type="entry name" value="ANK_REP_REGION"/>
    <property type="match status" value="3"/>
</dbReference>
<evidence type="ECO:0000259" key="4">
    <source>
        <dbReference type="Pfam" id="PF22939"/>
    </source>
</evidence>
<accession>A0ABY0HB96</accession>
<protein>
    <recommendedName>
        <fullName evidence="8">Heterokaryon incompatibility domain-containing protein</fullName>
    </recommendedName>
</protein>
<dbReference type="SUPFAM" id="SSF48403">
    <property type="entry name" value="Ankyrin repeat"/>
    <property type="match status" value="1"/>
</dbReference>
<dbReference type="PANTHER" id="PTHR10622:SF11">
    <property type="entry name" value="HET-DOMAIN-CONTAINING PROTEIN"/>
    <property type="match status" value="1"/>
</dbReference>
<dbReference type="Pfam" id="PF12796">
    <property type="entry name" value="Ank_2"/>
    <property type="match status" value="1"/>
</dbReference>
<dbReference type="InterPro" id="IPR002110">
    <property type="entry name" value="Ankyrin_rpt"/>
</dbReference>
<evidence type="ECO:0000256" key="2">
    <source>
        <dbReference type="PROSITE-ProRule" id="PRU00023"/>
    </source>
</evidence>
<feature type="repeat" description="ANK" evidence="2">
    <location>
        <begin position="765"/>
        <end position="797"/>
    </location>
</feature>
<dbReference type="Proteomes" id="UP000294003">
    <property type="component" value="Unassembled WGS sequence"/>
</dbReference>
<sequence length="837" mass="95347">MRLLMRDRNGELSLTNDLFDDIPPYAILSHRWSENIAEEVTFEEIKNGTGRSKSAYRKIEFCAEQARRDGLQYFWVDTCCIDKSTMDEVQASINSMFRWYRDAAQCYVYLSDVSMTAVLSRNGSQADSDQVELSREAVLRGSKWFTRGWTLQELLAPASVQFFSREGLRLGDKVSLEQEIHTITKIPIPALRKTTPFDQFDVDERLRWAEMRQTTREEDWAYSLLGIFDVFMPLNYGEGRDNAIQRLRKEIENTPKRQASFSTQILEKFQDKGATLLTSFSDLWDILISATTGHKKWGVVCILDALDECETLGRNQLIDAISKFSSRTTTHAPALKFLLTSRPYVDMKRRFRHLECDLPTIHLKGENEEEITKISHEIDMAIRSRVMDISRTLELGLEEQNVLIEELTLGQSRTYLWVHLVFDEIQNGILLTPGKIRSEVRNIPRTVSEAYNRILSKSRDISLARKLLHIVVAAARPLTLLEMALALAIGPKHQSIGDIDLVPEEQFRDDIRQLCGLFVVVVDSKVYLLHQTAREFLVSPPSWSSPLGSSTALQWKFSLHPKESHRILAEICILRLSLLDFNLSGLRASADQYQYIAMRTFLQYAAQFWADHFREANWNSKDWAAERAISYCRPDLPTSAWFEIYRRLATRDMPGNFTPLLVASYFGLSTIVERLPKKVLKDVNVKDSKHGRSSISWAAGEGYGAVLQWLPRGSTVRRLLGIGARINSKDRYGGTPLHWASRNGHDTVVKQLLESGADTNAKDNYASTPLHWASQSGHDTVVKQLLESGADTNSKDRYGGTPLHWASQNGHDTVVKQLLERGADTNAKDNYGRTPLY</sequence>
<dbReference type="PROSITE" id="PS50088">
    <property type="entry name" value="ANK_REPEAT"/>
    <property type="match status" value="3"/>
</dbReference>
<dbReference type="Pfam" id="PF06985">
    <property type="entry name" value="HET"/>
    <property type="match status" value="1"/>
</dbReference>
<dbReference type="Gene3D" id="1.25.40.20">
    <property type="entry name" value="Ankyrin repeat-containing domain"/>
    <property type="match status" value="2"/>
</dbReference>
<feature type="domain" description="Heterokaryon incompatibility" evidence="3">
    <location>
        <begin position="25"/>
        <end position="153"/>
    </location>
</feature>
<reference evidence="6 7" key="1">
    <citation type="submission" date="2018-06" db="EMBL/GenBank/DDBJ databases">
        <title>Complete Genomes of Monosporascus.</title>
        <authorList>
            <person name="Robinson A.J."/>
            <person name="Natvig D.O."/>
        </authorList>
    </citation>
    <scope>NUCLEOTIDE SEQUENCE [LARGE SCALE GENOMIC DNA]</scope>
    <source>
        <strain evidence="6 7">CBS 609.92</strain>
    </source>
</reference>
<evidence type="ECO:0000313" key="7">
    <source>
        <dbReference type="Proteomes" id="UP000294003"/>
    </source>
</evidence>